<dbReference type="SMART" id="SM00499">
    <property type="entry name" value="AAI"/>
    <property type="match status" value="2"/>
</dbReference>
<evidence type="ECO:0000313" key="4">
    <source>
        <dbReference type="EMBL" id="KAJ0962024.1"/>
    </source>
</evidence>
<dbReference type="EMBL" id="JAGGNH010000010">
    <property type="protein sequence ID" value="KAJ0962024.1"/>
    <property type="molecule type" value="Genomic_DNA"/>
</dbReference>
<reference evidence="4" key="2">
    <citation type="journal article" date="2022" name="Hortic Res">
        <title>The genome of Dioscorea zingiberensis sheds light on the biosynthesis, origin and evolution of the medicinally important diosgenin saponins.</title>
        <authorList>
            <person name="Li Y."/>
            <person name="Tan C."/>
            <person name="Li Z."/>
            <person name="Guo J."/>
            <person name="Li S."/>
            <person name="Chen X."/>
            <person name="Wang C."/>
            <person name="Dai X."/>
            <person name="Yang H."/>
            <person name="Song W."/>
            <person name="Hou L."/>
            <person name="Xu J."/>
            <person name="Tong Z."/>
            <person name="Xu A."/>
            <person name="Yuan X."/>
            <person name="Wang W."/>
            <person name="Yang Q."/>
            <person name="Chen L."/>
            <person name="Sun Z."/>
            <person name="Wang K."/>
            <person name="Pan B."/>
            <person name="Chen J."/>
            <person name="Bao Y."/>
            <person name="Liu F."/>
            <person name="Qi X."/>
            <person name="Gang D.R."/>
            <person name="Wen J."/>
            <person name="Li J."/>
        </authorList>
    </citation>
    <scope>NUCLEOTIDE SEQUENCE</scope>
    <source>
        <strain evidence="4">Dzin_1.0</strain>
    </source>
</reference>
<gene>
    <name evidence="4" type="ORF">J5N97_029852</name>
</gene>
<keyword evidence="5" id="KW-1185">Reference proteome</keyword>
<protein>
    <recommendedName>
        <fullName evidence="3">Bifunctional inhibitor/plant lipid transfer protein/seed storage helical domain-containing protein</fullName>
    </recommendedName>
</protein>
<feature type="transmembrane region" description="Helical" evidence="1">
    <location>
        <begin position="73"/>
        <end position="98"/>
    </location>
</feature>
<reference evidence="4" key="1">
    <citation type="submission" date="2021-03" db="EMBL/GenBank/DDBJ databases">
        <authorList>
            <person name="Li Z."/>
            <person name="Yang C."/>
        </authorList>
    </citation>
    <scope>NUCLEOTIDE SEQUENCE</scope>
    <source>
        <strain evidence="4">Dzin_1.0</strain>
        <tissue evidence="4">Leaf</tissue>
    </source>
</reference>
<dbReference type="SUPFAM" id="SSF47699">
    <property type="entry name" value="Bifunctional inhibitor/lipid-transfer protein/seed storage 2S albumin"/>
    <property type="match status" value="2"/>
</dbReference>
<name>A0A9D5BWH3_9LILI</name>
<feature type="transmembrane region" description="Helical" evidence="1">
    <location>
        <begin position="110"/>
        <end position="128"/>
    </location>
</feature>
<feature type="chain" id="PRO_5039242087" description="Bifunctional inhibitor/plant lipid transfer protein/seed storage helical domain-containing protein" evidence="2">
    <location>
        <begin position="23"/>
        <end position="217"/>
    </location>
</feature>
<evidence type="ECO:0000313" key="5">
    <source>
        <dbReference type="Proteomes" id="UP001085076"/>
    </source>
</evidence>
<keyword evidence="2" id="KW-0732">Signal</keyword>
<dbReference type="OrthoDB" id="782444at2759"/>
<dbReference type="InterPro" id="IPR016140">
    <property type="entry name" value="Bifunc_inhib/LTP/seed_store"/>
</dbReference>
<organism evidence="4 5">
    <name type="scientific">Dioscorea zingiberensis</name>
    <dbReference type="NCBI Taxonomy" id="325984"/>
    <lineage>
        <taxon>Eukaryota</taxon>
        <taxon>Viridiplantae</taxon>
        <taxon>Streptophyta</taxon>
        <taxon>Embryophyta</taxon>
        <taxon>Tracheophyta</taxon>
        <taxon>Spermatophyta</taxon>
        <taxon>Magnoliopsida</taxon>
        <taxon>Liliopsida</taxon>
        <taxon>Dioscoreales</taxon>
        <taxon>Dioscoreaceae</taxon>
        <taxon>Dioscorea</taxon>
    </lineage>
</organism>
<dbReference type="InterPro" id="IPR051636">
    <property type="entry name" value="Plant_LTP/defense-related"/>
</dbReference>
<dbReference type="InterPro" id="IPR036312">
    <property type="entry name" value="Bifun_inhib/LTP/seed_sf"/>
</dbReference>
<dbReference type="Pfam" id="PF14547">
    <property type="entry name" value="Hydrophob_seed"/>
    <property type="match status" value="2"/>
</dbReference>
<feature type="signal peptide" evidence="2">
    <location>
        <begin position="1"/>
        <end position="22"/>
    </location>
</feature>
<keyword evidence="1" id="KW-0812">Transmembrane</keyword>
<dbReference type="Proteomes" id="UP001085076">
    <property type="component" value="Miscellaneous, Linkage group lg10"/>
</dbReference>
<keyword evidence="1" id="KW-1133">Transmembrane helix</keyword>
<proteinExistence type="predicted"/>
<dbReference type="CDD" id="cd01958">
    <property type="entry name" value="HPS_like"/>
    <property type="match status" value="2"/>
</dbReference>
<sequence>MASGRTLAAVMVLFNLVFFASAGYTSPYGTCPYDSLKLKVCVDVLNGLVKVDLGQPQWQPCCDLFPGLLDADVAACLCTAIKSSTLLGTIPVGLSLLVNQKTIVMASGRTLAAVMVLFNLLFFASAGYTSPYGTCPYDSLKLKVCVDVLNGLVKVDLGQPQWQPCCDLFPGLLDADVAACLCTAIKSSTLLGTIPVGLSLLVNQKCGQTLPEDFHCA</sequence>
<feature type="domain" description="Bifunctional inhibitor/plant lipid transfer protein/seed storage helical" evidence="3">
    <location>
        <begin position="31"/>
        <end position="102"/>
    </location>
</feature>
<evidence type="ECO:0000259" key="3">
    <source>
        <dbReference type="SMART" id="SM00499"/>
    </source>
</evidence>
<dbReference type="AlphaFoldDB" id="A0A9D5BWH3"/>
<dbReference type="InterPro" id="IPR027923">
    <property type="entry name" value="Hydrophob_seed_dom"/>
</dbReference>
<evidence type="ECO:0000256" key="1">
    <source>
        <dbReference type="SAM" id="Phobius"/>
    </source>
</evidence>
<keyword evidence="1" id="KW-0472">Membrane</keyword>
<comment type="caution">
    <text evidence="4">The sequence shown here is derived from an EMBL/GenBank/DDBJ whole genome shotgun (WGS) entry which is preliminary data.</text>
</comment>
<accession>A0A9D5BWH3</accession>
<evidence type="ECO:0000256" key="2">
    <source>
        <dbReference type="SAM" id="SignalP"/>
    </source>
</evidence>
<dbReference type="PANTHER" id="PTHR31731">
    <property type="match status" value="1"/>
</dbReference>
<feature type="domain" description="Bifunctional inhibitor/plant lipid transfer protein/seed storage helical" evidence="3">
    <location>
        <begin position="135"/>
        <end position="216"/>
    </location>
</feature>
<dbReference type="Gene3D" id="1.10.110.10">
    <property type="entry name" value="Plant lipid-transfer and hydrophobic proteins"/>
    <property type="match status" value="2"/>
</dbReference>